<reference evidence="1 2" key="1">
    <citation type="submission" date="2015-03" db="EMBL/GenBank/DDBJ databases">
        <title>Genome Sequence of Kiloniella spongiae MEBiC09566, isolated from a marine sponge.</title>
        <authorList>
            <person name="Shao Z."/>
            <person name="Wang L."/>
            <person name="Li X."/>
        </authorList>
    </citation>
    <scope>NUCLEOTIDE SEQUENCE [LARGE SCALE GENOMIC DNA]</scope>
    <source>
        <strain evidence="1 2">MEBiC09566</strain>
    </source>
</reference>
<evidence type="ECO:0000313" key="2">
    <source>
        <dbReference type="Proteomes" id="UP000035444"/>
    </source>
</evidence>
<comment type="caution">
    <text evidence="1">The sequence shown here is derived from an EMBL/GenBank/DDBJ whole genome shotgun (WGS) entry which is preliminary data.</text>
</comment>
<accession>A0A0H2MHQ9</accession>
<dbReference type="AlphaFoldDB" id="A0A0H2MHQ9"/>
<name>A0A0H2MHQ9_9PROT</name>
<organism evidence="1 2">
    <name type="scientific">Kiloniella spongiae</name>
    <dbReference type="NCBI Taxonomy" id="1489064"/>
    <lineage>
        <taxon>Bacteria</taxon>
        <taxon>Pseudomonadati</taxon>
        <taxon>Pseudomonadota</taxon>
        <taxon>Alphaproteobacteria</taxon>
        <taxon>Rhodospirillales</taxon>
        <taxon>Kiloniellaceae</taxon>
        <taxon>Kiloniella</taxon>
    </lineage>
</organism>
<dbReference type="Proteomes" id="UP000035444">
    <property type="component" value="Unassembled WGS sequence"/>
</dbReference>
<dbReference type="EMBL" id="LAQL01000002">
    <property type="protein sequence ID" value="KLN62114.1"/>
    <property type="molecule type" value="Genomic_DNA"/>
</dbReference>
<gene>
    <name evidence="1" type="ORF">WH96_00805</name>
</gene>
<keyword evidence="2" id="KW-1185">Reference proteome</keyword>
<dbReference type="RefSeq" id="WP_047762242.1">
    <property type="nucleotide sequence ID" value="NZ_LAQL01000002.1"/>
</dbReference>
<dbReference type="STRING" id="1489064.WH96_00805"/>
<proteinExistence type="predicted"/>
<protein>
    <submittedName>
        <fullName evidence="1">Uncharacterized protein</fullName>
    </submittedName>
</protein>
<dbReference type="OrthoDB" id="8480052at2"/>
<evidence type="ECO:0000313" key="1">
    <source>
        <dbReference type="EMBL" id="KLN62114.1"/>
    </source>
</evidence>
<sequence>MAEKFHILDFPEDNQLDAKEFSKLAEQAADLTEDYAFYSNLDALSTLIETAKPSSNQGLEATSQATSIAKDTLQQTSMMIDEVGRFKTLSEKIAKHS</sequence>